<evidence type="ECO:0000313" key="2">
    <source>
        <dbReference type="Proteomes" id="UP000077202"/>
    </source>
</evidence>
<dbReference type="AlphaFoldDB" id="A0A176WF48"/>
<comment type="caution">
    <text evidence="1">The sequence shown here is derived from an EMBL/GenBank/DDBJ whole genome shotgun (WGS) entry which is preliminary data.</text>
</comment>
<protein>
    <submittedName>
        <fullName evidence="1">Uncharacterized protein</fullName>
    </submittedName>
</protein>
<evidence type="ECO:0000313" key="1">
    <source>
        <dbReference type="EMBL" id="OAE31534.1"/>
    </source>
</evidence>
<accession>A0A176WF48</accession>
<name>A0A176WF48_MARPO</name>
<proteinExistence type="predicted"/>
<dbReference type="Proteomes" id="UP000077202">
    <property type="component" value="Unassembled WGS sequence"/>
</dbReference>
<keyword evidence="2" id="KW-1185">Reference proteome</keyword>
<gene>
    <name evidence="1" type="ORF">AXG93_2478s1000</name>
</gene>
<dbReference type="EMBL" id="LVLJ01001033">
    <property type="protein sequence ID" value="OAE31534.1"/>
    <property type="molecule type" value="Genomic_DNA"/>
</dbReference>
<sequence>MTQFSLLEVSDVKHTWTTGRKILCQIYKGLLMSPESVMLSLEEKKDLCSNSTSIKTNLEYLLQNFKPFHEVRWADEARKCCRANSLALQHIFVVGTVEGACYGVDEDCVRSRTLRTMLREKNRDVGGFLGIASDQQCVHLHSMKMPMRSGLSLLSVYNSATEATAIGSSEMYPNQTLDTVVHESSQRSRRSSKAKPISLTVTIKIYPFKQRRKDRGWEEQREGALALSAFGRVSSLGDVTLITRPPDDFHVVSHYASTDVYFSHDFHLR</sequence>
<reference evidence="1" key="1">
    <citation type="submission" date="2016-03" db="EMBL/GenBank/DDBJ databases">
        <title>Mechanisms controlling the formation of the plant cell surface in tip-growing cells are functionally conserved among land plants.</title>
        <authorList>
            <person name="Honkanen S."/>
            <person name="Jones V.A."/>
            <person name="Morieri G."/>
            <person name="Champion C."/>
            <person name="Hetherington A.J."/>
            <person name="Kelly S."/>
            <person name="Saint-Marcoux D."/>
            <person name="Proust H."/>
            <person name="Prescott H."/>
            <person name="Dolan L."/>
        </authorList>
    </citation>
    <scope>NUCLEOTIDE SEQUENCE [LARGE SCALE GENOMIC DNA]</scope>
    <source>
        <tissue evidence="1">Whole gametophyte</tissue>
    </source>
</reference>
<organism evidence="1 2">
    <name type="scientific">Marchantia polymorpha subsp. ruderalis</name>
    <dbReference type="NCBI Taxonomy" id="1480154"/>
    <lineage>
        <taxon>Eukaryota</taxon>
        <taxon>Viridiplantae</taxon>
        <taxon>Streptophyta</taxon>
        <taxon>Embryophyta</taxon>
        <taxon>Marchantiophyta</taxon>
        <taxon>Marchantiopsida</taxon>
        <taxon>Marchantiidae</taxon>
        <taxon>Marchantiales</taxon>
        <taxon>Marchantiaceae</taxon>
        <taxon>Marchantia</taxon>
    </lineage>
</organism>